<protein>
    <submittedName>
        <fullName evidence="1">Uncharacterized protein</fullName>
    </submittedName>
</protein>
<name>K0SK54_THAOC</name>
<proteinExistence type="predicted"/>
<evidence type="ECO:0000313" key="1">
    <source>
        <dbReference type="EMBL" id="EJK65344.1"/>
    </source>
</evidence>
<evidence type="ECO:0000313" key="2">
    <source>
        <dbReference type="Proteomes" id="UP000266841"/>
    </source>
</evidence>
<dbReference type="eggNOG" id="ENOG502QZDW">
    <property type="taxonomic scope" value="Eukaryota"/>
</dbReference>
<dbReference type="AlphaFoldDB" id="K0SK54"/>
<sequence>MSFSIEPTHSRRKRVSFEPINVVLQSKILAPSMSHESGLHYSRRELNAIALEAIGIVRSKRQAAFNFALDIEAEDESLRGLEMVNCPARRVDKDLVRNGIIKYHRLLCARKDISTDKKHLLLAAAASKLSNRARLVSLETARIDSLRAFGADYLIPVVTKALDLTDSLQLKREKNFNSGNLLLTPRQEIRRVTVDIDENRPIKKRRADFSNIIYTV</sequence>
<reference evidence="1 2" key="1">
    <citation type="journal article" date="2012" name="Genome Biol.">
        <title>Genome and low-iron response of an oceanic diatom adapted to chronic iron limitation.</title>
        <authorList>
            <person name="Lommer M."/>
            <person name="Specht M."/>
            <person name="Roy A.S."/>
            <person name="Kraemer L."/>
            <person name="Andreson R."/>
            <person name="Gutowska M.A."/>
            <person name="Wolf J."/>
            <person name="Bergner S.V."/>
            <person name="Schilhabel M.B."/>
            <person name="Klostermeier U.C."/>
            <person name="Beiko R.G."/>
            <person name="Rosenstiel P."/>
            <person name="Hippler M."/>
            <person name="Laroche J."/>
        </authorList>
    </citation>
    <scope>NUCLEOTIDE SEQUENCE [LARGE SCALE GENOMIC DNA]</scope>
    <source>
        <strain evidence="1 2">CCMP1005</strain>
    </source>
</reference>
<comment type="caution">
    <text evidence="1">The sequence shown here is derived from an EMBL/GenBank/DDBJ whole genome shotgun (WGS) entry which is preliminary data.</text>
</comment>
<organism evidence="1 2">
    <name type="scientific">Thalassiosira oceanica</name>
    <name type="common">Marine diatom</name>
    <dbReference type="NCBI Taxonomy" id="159749"/>
    <lineage>
        <taxon>Eukaryota</taxon>
        <taxon>Sar</taxon>
        <taxon>Stramenopiles</taxon>
        <taxon>Ochrophyta</taxon>
        <taxon>Bacillariophyta</taxon>
        <taxon>Coscinodiscophyceae</taxon>
        <taxon>Thalassiosirophycidae</taxon>
        <taxon>Thalassiosirales</taxon>
        <taxon>Thalassiosiraceae</taxon>
        <taxon>Thalassiosira</taxon>
    </lineage>
</organism>
<dbReference type="EMBL" id="AGNL01015968">
    <property type="protein sequence ID" value="EJK65344.1"/>
    <property type="molecule type" value="Genomic_DNA"/>
</dbReference>
<dbReference type="OrthoDB" id="56038at2759"/>
<dbReference type="Proteomes" id="UP000266841">
    <property type="component" value="Unassembled WGS sequence"/>
</dbReference>
<gene>
    <name evidence="1" type="ORF">THAOC_13803</name>
</gene>
<keyword evidence="2" id="KW-1185">Reference proteome</keyword>
<accession>K0SK54</accession>